<dbReference type="Proteomes" id="UP001367676">
    <property type="component" value="Unassembled WGS sequence"/>
</dbReference>
<feature type="transmembrane region" description="Helical" evidence="9">
    <location>
        <begin position="193"/>
        <end position="211"/>
    </location>
</feature>
<evidence type="ECO:0000313" key="11">
    <source>
        <dbReference type="Proteomes" id="UP001367676"/>
    </source>
</evidence>
<feature type="transmembrane region" description="Helical" evidence="9">
    <location>
        <begin position="61"/>
        <end position="88"/>
    </location>
</feature>
<accession>A0AAN9TB85</accession>
<dbReference type="InterPro" id="IPR034294">
    <property type="entry name" value="Aquaporin_transptr"/>
</dbReference>
<evidence type="ECO:0000256" key="8">
    <source>
        <dbReference type="RuleBase" id="RU000477"/>
    </source>
</evidence>
<dbReference type="SUPFAM" id="SSF81338">
    <property type="entry name" value="Aquaporin-like"/>
    <property type="match status" value="1"/>
</dbReference>
<dbReference type="AlphaFoldDB" id="A0AAN9TB85"/>
<evidence type="ECO:0000256" key="3">
    <source>
        <dbReference type="ARBA" id="ARBA00022448"/>
    </source>
</evidence>
<feature type="transmembrane region" description="Helical" evidence="9">
    <location>
        <begin position="94"/>
        <end position="112"/>
    </location>
</feature>
<comment type="subcellular location">
    <subcellularLocation>
        <location evidence="1">Cell membrane</location>
        <topology evidence="1">Multi-pass membrane protein</topology>
    </subcellularLocation>
</comment>
<dbReference type="PANTHER" id="PTHR19139:SF199">
    <property type="entry name" value="MIP17260P"/>
    <property type="match status" value="1"/>
</dbReference>
<keyword evidence="6 9" id="KW-1133">Transmembrane helix</keyword>
<proteinExistence type="inferred from homology"/>
<dbReference type="InterPro" id="IPR023271">
    <property type="entry name" value="Aquaporin-like"/>
</dbReference>
<evidence type="ECO:0000256" key="4">
    <source>
        <dbReference type="ARBA" id="ARBA00022475"/>
    </source>
</evidence>
<reference evidence="10 11" key="1">
    <citation type="submission" date="2024-03" db="EMBL/GenBank/DDBJ databases">
        <title>Adaptation during the transition from Ophiocordyceps entomopathogen to insect associate is accompanied by gene loss and intensified selection.</title>
        <authorList>
            <person name="Ward C.M."/>
            <person name="Onetto C.A."/>
            <person name="Borneman A.R."/>
        </authorList>
    </citation>
    <scope>NUCLEOTIDE SEQUENCE [LARGE SCALE GENOMIC DNA]</scope>
    <source>
        <strain evidence="10">AWRI1</strain>
        <tissue evidence="10">Single Adult Female</tissue>
    </source>
</reference>
<dbReference type="PROSITE" id="PS00221">
    <property type="entry name" value="MIP"/>
    <property type="match status" value="1"/>
</dbReference>
<keyword evidence="4" id="KW-1003">Cell membrane</keyword>
<dbReference type="Pfam" id="PF00230">
    <property type="entry name" value="MIP"/>
    <property type="match status" value="1"/>
</dbReference>
<keyword evidence="5 8" id="KW-0812">Transmembrane</keyword>
<comment type="caution">
    <text evidence="10">The sequence shown here is derived from an EMBL/GenBank/DDBJ whole genome shotgun (WGS) entry which is preliminary data.</text>
</comment>
<protein>
    <recommendedName>
        <fullName evidence="12">Aquaporin</fullName>
    </recommendedName>
</protein>
<dbReference type="PRINTS" id="PR00783">
    <property type="entry name" value="MINTRINSICP"/>
</dbReference>
<dbReference type="InterPro" id="IPR000425">
    <property type="entry name" value="MIP"/>
</dbReference>
<evidence type="ECO:0000256" key="6">
    <source>
        <dbReference type="ARBA" id="ARBA00022989"/>
    </source>
</evidence>
<name>A0AAN9TB85_9HEMI</name>
<keyword evidence="3 8" id="KW-0813">Transport</keyword>
<dbReference type="PANTHER" id="PTHR19139">
    <property type="entry name" value="AQUAPORIN TRANSPORTER"/>
    <property type="match status" value="1"/>
</dbReference>
<evidence type="ECO:0000256" key="7">
    <source>
        <dbReference type="ARBA" id="ARBA00023136"/>
    </source>
</evidence>
<evidence type="ECO:0000313" key="10">
    <source>
        <dbReference type="EMBL" id="KAK7579921.1"/>
    </source>
</evidence>
<evidence type="ECO:0008006" key="12">
    <source>
        <dbReference type="Google" id="ProtNLM"/>
    </source>
</evidence>
<comment type="similarity">
    <text evidence="2 8">Belongs to the MIP/aquaporin (TC 1.A.8) family.</text>
</comment>
<feature type="transmembrane region" description="Helical" evidence="9">
    <location>
        <begin position="223"/>
        <end position="241"/>
    </location>
</feature>
<keyword evidence="7 9" id="KW-0472">Membrane</keyword>
<gene>
    <name evidence="10" type="ORF">V9T40_000550</name>
</gene>
<dbReference type="Gene3D" id="1.20.1080.10">
    <property type="entry name" value="Glycerol uptake facilitator protein"/>
    <property type="match status" value="1"/>
</dbReference>
<dbReference type="InterPro" id="IPR022357">
    <property type="entry name" value="MIP_CS"/>
</dbReference>
<dbReference type="EMBL" id="JBBCAQ010000034">
    <property type="protein sequence ID" value="KAK7579921.1"/>
    <property type="molecule type" value="Genomic_DNA"/>
</dbReference>
<organism evidence="10 11">
    <name type="scientific">Parthenolecanium corni</name>
    <dbReference type="NCBI Taxonomy" id="536013"/>
    <lineage>
        <taxon>Eukaryota</taxon>
        <taxon>Metazoa</taxon>
        <taxon>Ecdysozoa</taxon>
        <taxon>Arthropoda</taxon>
        <taxon>Hexapoda</taxon>
        <taxon>Insecta</taxon>
        <taxon>Pterygota</taxon>
        <taxon>Neoptera</taxon>
        <taxon>Paraneoptera</taxon>
        <taxon>Hemiptera</taxon>
        <taxon>Sternorrhyncha</taxon>
        <taxon>Coccoidea</taxon>
        <taxon>Coccidae</taxon>
        <taxon>Parthenolecanium</taxon>
    </lineage>
</organism>
<sequence length="318" mass="34494">MDNTRTNNIESDKKTCAVDTDTASSLDCKTCTISLLASGILQTAFNAEDFQGLSRRKIWRLISIFSSEFFATAVLLFLLCSVIQASLFKGEANHLTVGTSAGFAVGTSVMIFGHISGSHINPALSLAAVLLSEISLPMCLFYIVAQCAGATFGYSLTRAILPESVSSPTSNSSYVSFCCSGPTSQLEDSPSQVLLVELIGTAILCWAFCSALDKRNLNKHDSLPVKFAIVIIALALPLGYYSGCSVNPARSFGPALYNQHWKHHWVYWIGPIIGSSLTAILYRCLFDPVLTETATNDTRRDPATINLRKNSHKCEEEP</sequence>
<feature type="transmembrane region" description="Helical" evidence="9">
    <location>
        <begin position="124"/>
        <end position="145"/>
    </location>
</feature>
<dbReference type="GO" id="GO:0005886">
    <property type="term" value="C:plasma membrane"/>
    <property type="evidence" value="ECO:0007669"/>
    <property type="project" value="UniProtKB-SubCell"/>
</dbReference>
<evidence type="ECO:0000256" key="9">
    <source>
        <dbReference type="SAM" id="Phobius"/>
    </source>
</evidence>
<dbReference type="GO" id="GO:0015267">
    <property type="term" value="F:channel activity"/>
    <property type="evidence" value="ECO:0007669"/>
    <property type="project" value="InterPro"/>
</dbReference>
<evidence type="ECO:0000256" key="5">
    <source>
        <dbReference type="ARBA" id="ARBA00022692"/>
    </source>
</evidence>
<evidence type="ECO:0000256" key="1">
    <source>
        <dbReference type="ARBA" id="ARBA00004651"/>
    </source>
</evidence>
<keyword evidence="11" id="KW-1185">Reference proteome</keyword>
<feature type="transmembrane region" description="Helical" evidence="9">
    <location>
        <begin position="265"/>
        <end position="285"/>
    </location>
</feature>
<evidence type="ECO:0000256" key="2">
    <source>
        <dbReference type="ARBA" id="ARBA00006175"/>
    </source>
</evidence>